<reference evidence="3" key="1">
    <citation type="journal article" date="2023" name="G3 (Bethesda)">
        <title>Whole genome assemblies of Zophobas morio and Tenebrio molitor.</title>
        <authorList>
            <person name="Kaur S."/>
            <person name="Stinson S.A."/>
            <person name="diCenzo G.C."/>
        </authorList>
    </citation>
    <scope>NUCLEOTIDE SEQUENCE</scope>
    <source>
        <strain evidence="3">QUZm001</strain>
    </source>
</reference>
<dbReference type="EMBL" id="JALNTZ010000001">
    <property type="protein sequence ID" value="KAJ3666495.1"/>
    <property type="molecule type" value="Genomic_DNA"/>
</dbReference>
<protein>
    <submittedName>
        <fullName evidence="3">Uncharacterized protein</fullName>
    </submittedName>
</protein>
<evidence type="ECO:0000313" key="2">
    <source>
        <dbReference type="EMBL" id="KAJ3623615.1"/>
    </source>
</evidence>
<gene>
    <name evidence="3" type="ORF">Zmor_001935</name>
    <name evidence="2" type="ORF">Zmor_004412</name>
</gene>
<dbReference type="AlphaFoldDB" id="A0AA38J085"/>
<dbReference type="Proteomes" id="UP001168821">
    <property type="component" value="Unassembled WGS sequence"/>
</dbReference>
<proteinExistence type="predicted"/>
<evidence type="ECO:0000313" key="3">
    <source>
        <dbReference type="EMBL" id="KAJ3666495.1"/>
    </source>
</evidence>
<evidence type="ECO:0000313" key="4">
    <source>
        <dbReference type="Proteomes" id="UP001168821"/>
    </source>
</evidence>
<organism evidence="3 4">
    <name type="scientific">Zophobas morio</name>
    <dbReference type="NCBI Taxonomy" id="2755281"/>
    <lineage>
        <taxon>Eukaryota</taxon>
        <taxon>Metazoa</taxon>
        <taxon>Ecdysozoa</taxon>
        <taxon>Arthropoda</taxon>
        <taxon>Hexapoda</taxon>
        <taxon>Insecta</taxon>
        <taxon>Pterygota</taxon>
        <taxon>Neoptera</taxon>
        <taxon>Endopterygota</taxon>
        <taxon>Coleoptera</taxon>
        <taxon>Polyphaga</taxon>
        <taxon>Cucujiformia</taxon>
        <taxon>Tenebrionidae</taxon>
        <taxon>Zophobas</taxon>
    </lineage>
</organism>
<evidence type="ECO:0000256" key="1">
    <source>
        <dbReference type="SAM" id="MobiDB-lite"/>
    </source>
</evidence>
<name>A0AA38J085_9CUCU</name>
<keyword evidence="4" id="KW-1185">Reference proteome</keyword>
<dbReference type="EMBL" id="JALNTZ010001756">
    <property type="protein sequence ID" value="KAJ3623615.1"/>
    <property type="molecule type" value="Genomic_DNA"/>
</dbReference>
<accession>A0AA38J085</accession>
<sequence length="174" mass="19537">MIEDSVKQKKEIVDSDDGFQNIVSVLPKSCSSKALLLLHKLKDGGVTWSDNGVVSFEGRSIEDSNIIDLVYDLVRSSRSTTEPKGWEEFVNVLKQVNVPRVLIANQKRLQQLNKILSREQRLDAEEPTSTEVVPDVKKKNSRISDAVTPVSSSIGNNTTKSKNRRKIKWSPYTP</sequence>
<comment type="caution">
    <text evidence="3">The sequence shown here is derived from an EMBL/GenBank/DDBJ whole genome shotgun (WGS) entry which is preliminary data.</text>
</comment>
<feature type="compositionally biased region" description="Polar residues" evidence="1">
    <location>
        <begin position="149"/>
        <end position="160"/>
    </location>
</feature>
<feature type="region of interest" description="Disordered" evidence="1">
    <location>
        <begin position="123"/>
        <end position="174"/>
    </location>
</feature>